<feature type="domain" description="RNA polymerase sigma factor 70 region 4 type 2" evidence="6">
    <location>
        <begin position="122"/>
        <end position="171"/>
    </location>
</feature>
<dbReference type="Gene3D" id="1.10.1740.10">
    <property type="match status" value="1"/>
</dbReference>
<sequence length="187" mass="22468">MNHFLKDNLEKYIKLCIKNDREGQLKIYQLFSPVLYGICLKYMKNEDDAKDVFQEAFVIVFQKISQYKFEGSFEGWLKRIFINKLIETLNKKKKESFFLDVFDPDTDFIEEEELEVIPMEQEKLLEYIRDLPDQYRTVFNLYVFEKMKHKEIAELLKISEGTSKSNLNRAKHILQKRILSIKNFKTA</sequence>
<keyword evidence="4" id="KW-0804">Transcription</keyword>
<dbReference type="EMBL" id="FOMH01000013">
    <property type="protein sequence ID" value="SFD86443.1"/>
    <property type="molecule type" value="Genomic_DNA"/>
</dbReference>
<gene>
    <name evidence="7" type="ORF">SAMN05216297_113124</name>
</gene>
<dbReference type="InterPro" id="IPR007627">
    <property type="entry name" value="RNA_pol_sigma70_r2"/>
</dbReference>
<keyword evidence="2" id="KW-0805">Transcription regulation</keyword>
<name>A0A1I1VZE4_9FLAO</name>
<evidence type="ECO:0000313" key="7">
    <source>
        <dbReference type="EMBL" id="SFD86443.1"/>
    </source>
</evidence>
<accession>A0A1I1VZE4</accession>
<dbReference type="InterPro" id="IPR013249">
    <property type="entry name" value="RNA_pol_sigma70_r4_t2"/>
</dbReference>
<dbReference type="GO" id="GO:0016987">
    <property type="term" value="F:sigma factor activity"/>
    <property type="evidence" value="ECO:0007669"/>
    <property type="project" value="UniProtKB-KW"/>
</dbReference>
<dbReference type="GO" id="GO:0003677">
    <property type="term" value="F:DNA binding"/>
    <property type="evidence" value="ECO:0007669"/>
    <property type="project" value="InterPro"/>
</dbReference>
<dbReference type="GO" id="GO:0006352">
    <property type="term" value="P:DNA-templated transcription initiation"/>
    <property type="evidence" value="ECO:0007669"/>
    <property type="project" value="InterPro"/>
</dbReference>
<dbReference type="InterPro" id="IPR039425">
    <property type="entry name" value="RNA_pol_sigma-70-like"/>
</dbReference>
<evidence type="ECO:0000256" key="4">
    <source>
        <dbReference type="ARBA" id="ARBA00023163"/>
    </source>
</evidence>
<evidence type="ECO:0000313" key="8">
    <source>
        <dbReference type="Proteomes" id="UP000199672"/>
    </source>
</evidence>
<dbReference type="InterPro" id="IPR013325">
    <property type="entry name" value="RNA_pol_sigma_r2"/>
</dbReference>
<evidence type="ECO:0000256" key="2">
    <source>
        <dbReference type="ARBA" id="ARBA00023015"/>
    </source>
</evidence>
<dbReference type="SUPFAM" id="SSF88659">
    <property type="entry name" value="Sigma3 and sigma4 domains of RNA polymerase sigma factors"/>
    <property type="match status" value="1"/>
</dbReference>
<feature type="domain" description="RNA polymerase sigma-70 region 2" evidence="5">
    <location>
        <begin position="28"/>
        <end position="94"/>
    </location>
</feature>
<proteinExistence type="inferred from homology"/>
<dbReference type="AlphaFoldDB" id="A0A1I1VZE4"/>
<evidence type="ECO:0000259" key="6">
    <source>
        <dbReference type="Pfam" id="PF08281"/>
    </source>
</evidence>
<dbReference type="CDD" id="cd06171">
    <property type="entry name" value="Sigma70_r4"/>
    <property type="match status" value="1"/>
</dbReference>
<comment type="similarity">
    <text evidence="1">Belongs to the sigma-70 factor family. ECF subfamily.</text>
</comment>
<keyword evidence="8" id="KW-1185">Reference proteome</keyword>
<dbReference type="PANTHER" id="PTHR43133:SF46">
    <property type="entry name" value="RNA POLYMERASE SIGMA-70 FACTOR ECF SUBFAMILY"/>
    <property type="match status" value="1"/>
</dbReference>
<evidence type="ECO:0000256" key="1">
    <source>
        <dbReference type="ARBA" id="ARBA00010641"/>
    </source>
</evidence>
<organism evidence="7 8">
    <name type="scientific">Flavobacterium phragmitis</name>
    <dbReference type="NCBI Taxonomy" id="739143"/>
    <lineage>
        <taxon>Bacteria</taxon>
        <taxon>Pseudomonadati</taxon>
        <taxon>Bacteroidota</taxon>
        <taxon>Flavobacteriia</taxon>
        <taxon>Flavobacteriales</taxon>
        <taxon>Flavobacteriaceae</taxon>
        <taxon>Flavobacterium</taxon>
    </lineage>
</organism>
<evidence type="ECO:0000259" key="5">
    <source>
        <dbReference type="Pfam" id="PF04542"/>
    </source>
</evidence>
<reference evidence="8" key="1">
    <citation type="submission" date="2016-10" db="EMBL/GenBank/DDBJ databases">
        <authorList>
            <person name="Varghese N."/>
            <person name="Submissions S."/>
        </authorList>
    </citation>
    <scope>NUCLEOTIDE SEQUENCE [LARGE SCALE GENOMIC DNA]</scope>
    <source>
        <strain evidence="8">CGMCC 1.10370</strain>
    </source>
</reference>
<evidence type="ECO:0000256" key="3">
    <source>
        <dbReference type="ARBA" id="ARBA00023082"/>
    </source>
</evidence>
<dbReference type="InterPro" id="IPR014284">
    <property type="entry name" value="RNA_pol_sigma-70_dom"/>
</dbReference>
<dbReference type="Gene3D" id="1.10.10.10">
    <property type="entry name" value="Winged helix-like DNA-binding domain superfamily/Winged helix DNA-binding domain"/>
    <property type="match status" value="1"/>
</dbReference>
<dbReference type="Pfam" id="PF04542">
    <property type="entry name" value="Sigma70_r2"/>
    <property type="match status" value="1"/>
</dbReference>
<protein>
    <submittedName>
        <fullName evidence="7">RNA polymerase sigma-70 factor, ECF subfamily</fullName>
    </submittedName>
</protein>
<dbReference type="Pfam" id="PF08281">
    <property type="entry name" value="Sigma70_r4_2"/>
    <property type="match status" value="1"/>
</dbReference>
<dbReference type="InterPro" id="IPR013324">
    <property type="entry name" value="RNA_pol_sigma_r3/r4-like"/>
</dbReference>
<dbReference type="Proteomes" id="UP000199672">
    <property type="component" value="Unassembled WGS sequence"/>
</dbReference>
<dbReference type="NCBIfam" id="TIGR02937">
    <property type="entry name" value="sigma70-ECF"/>
    <property type="match status" value="1"/>
</dbReference>
<dbReference type="PANTHER" id="PTHR43133">
    <property type="entry name" value="RNA POLYMERASE ECF-TYPE SIGMA FACTO"/>
    <property type="match status" value="1"/>
</dbReference>
<dbReference type="SUPFAM" id="SSF88946">
    <property type="entry name" value="Sigma2 domain of RNA polymerase sigma factors"/>
    <property type="match status" value="1"/>
</dbReference>
<dbReference type="STRING" id="739143.SAMN05216297_113124"/>
<dbReference type="InterPro" id="IPR036388">
    <property type="entry name" value="WH-like_DNA-bd_sf"/>
</dbReference>
<keyword evidence="3" id="KW-0731">Sigma factor</keyword>